<keyword evidence="3" id="KW-0170">Cobalt</keyword>
<dbReference type="EMBL" id="BLAG01000005">
    <property type="protein sequence ID" value="GES28774.1"/>
    <property type="molecule type" value="Genomic_DNA"/>
</dbReference>
<keyword evidence="2" id="KW-0413">Isomerase</keyword>
<dbReference type="PIRSF" id="PIRSF001495">
    <property type="entry name" value="Met_asp_mut_epsi"/>
    <property type="match status" value="1"/>
</dbReference>
<protein>
    <submittedName>
        <fullName evidence="4">Methylaspartate mutase</fullName>
    </submittedName>
</protein>
<dbReference type="AlphaFoldDB" id="A0A5J4L7N1"/>
<dbReference type="GO" id="GO:0019670">
    <property type="term" value="P:anaerobic L-glutamate catabolic process"/>
    <property type="evidence" value="ECO:0007669"/>
    <property type="project" value="InterPro"/>
</dbReference>
<name>A0A5J4L7N1_9ACTN</name>
<dbReference type="Gene3D" id="3.20.20.240">
    <property type="entry name" value="Methylmalonyl-CoA mutase"/>
    <property type="match status" value="1"/>
</dbReference>
<dbReference type="GO" id="GO:0031419">
    <property type="term" value="F:cobalamin binding"/>
    <property type="evidence" value="ECO:0007669"/>
    <property type="project" value="UniProtKB-KW"/>
</dbReference>
<dbReference type="SUPFAM" id="SSF51703">
    <property type="entry name" value="Cobalamin (vitamin B12)-dependent enzymes"/>
    <property type="match status" value="1"/>
</dbReference>
<dbReference type="GO" id="GO:0050097">
    <property type="term" value="F:methylaspartate mutase activity"/>
    <property type="evidence" value="ECO:0007669"/>
    <property type="project" value="InterPro"/>
</dbReference>
<evidence type="ECO:0000256" key="3">
    <source>
        <dbReference type="ARBA" id="ARBA00023285"/>
    </source>
</evidence>
<keyword evidence="1" id="KW-0846">Cobalamin</keyword>
<dbReference type="Pfam" id="PF06368">
    <property type="entry name" value="Met_asp_mut_E"/>
    <property type="match status" value="1"/>
</dbReference>
<dbReference type="InterPro" id="IPR016176">
    <property type="entry name" value="Cbl-dep_enz_cat"/>
</dbReference>
<organism evidence="4 5">
    <name type="scientific">Streptomyces angustmyceticus</name>
    <dbReference type="NCBI Taxonomy" id="285578"/>
    <lineage>
        <taxon>Bacteria</taxon>
        <taxon>Bacillati</taxon>
        <taxon>Actinomycetota</taxon>
        <taxon>Actinomycetes</taxon>
        <taxon>Kitasatosporales</taxon>
        <taxon>Streptomycetaceae</taxon>
        <taxon>Streptomyces</taxon>
    </lineage>
</organism>
<evidence type="ECO:0000313" key="5">
    <source>
        <dbReference type="Proteomes" id="UP000325598"/>
    </source>
</evidence>
<evidence type="ECO:0000256" key="1">
    <source>
        <dbReference type="ARBA" id="ARBA00022628"/>
    </source>
</evidence>
<evidence type="ECO:0000256" key="2">
    <source>
        <dbReference type="ARBA" id="ARBA00023235"/>
    </source>
</evidence>
<dbReference type="Proteomes" id="UP000325598">
    <property type="component" value="Unassembled WGS sequence"/>
</dbReference>
<accession>A0A5J4L7N1</accession>
<proteinExistence type="predicted"/>
<evidence type="ECO:0000313" key="4">
    <source>
        <dbReference type="EMBL" id="GES28774.1"/>
    </source>
</evidence>
<sequence length="483" mass="51904">MTSTHSSLALLGPAAGKGPSGDMIPNLPSLADSAAYIAELGKPTAADVLERCRASGRVAIQPRCGVGGHTEMTNLLGTLEAEARPDILTLTIDSHTRLKRFDEALRTLNLRPSDLNGYPLVAHGWRRGRELNESVSAPLEVRHGSPDARRLFDVSVAAGITSFEGGGISYNLPYSKAVPLAESLGAWQDVDRRCGELVEHGVVIDRELFGTLTAVLVPPSISLAISVIEAVLAARSGVHCISVAYPQGGHLAQDVAALRCIPLLAERYLPAGIQVHAVLHEFMGVFPRQRGNAEDLIFYGALVARLGGASKLITKTYQEAHGIPDTQANVEGLRLANRANSPLLEVLTVDETRIGEEMEWILAEVGELIDPLIEQVDLIEAVADAFNQGTLDIPFSASRYARSDLIPRRDGDGAIRYLSVGALPFSAANRRRNEELLKAGPEDGTNLGSLMAGLTGDIDYFRRLFRETDETRSSGTADDDIPK</sequence>
<gene>
    <name evidence="4" type="ORF">San01_12610</name>
</gene>
<reference evidence="4 5" key="1">
    <citation type="submission" date="2019-10" db="EMBL/GenBank/DDBJ databases">
        <title>Whole genome shotgun sequence of Streptomyces angustmyceticus NBRC 3934.</title>
        <authorList>
            <person name="Hosoyama A."/>
            <person name="Ichikawa N."/>
            <person name="Kimura A."/>
            <person name="Kitahashi Y."/>
            <person name="Komaki H."/>
            <person name="Uohara A."/>
        </authorList>
    </citation>
    <scope>NUCLEOTIDE SEQUENCE [LARGE SCALE GENOMIC DNA]</scope>
    <source>
        <strain evidence="4 5">NBRC 3934</strain>
    </source>
</reference>
<keyword evidence="5" id="KW-1185">Reference proteome</keyword>
<dbReference type="InterPro" id="IPR006396">
    <property type="entry name" value="Glu_mut_E"/>
</dbReference>
<comment type="caution">
    <text evidence="4">The sequence shown here is derived from an EMBL/GenBank/DDBJ whole genome shotgun (WGS) entry which is preliminary data.</text>
</comment>